<keyword evidence="2" id="KW-1185">Reference proteome</keyword>
<sequence length="210" mass="23926">MKNPLLLLVASFCLMNCQSPQQQTEEKAAIHESAEQAATVESGKVTATNHQTTATEYIDWNSIKINNLLPLDANTKDLEKVLGKADSTVTPDYKNICNNCHFCTEQIPAFKYVYVKGVHFEQLKDSLIFWSADFTLDKSLFLQSGKLRLDHRTTLQEVEKHFPEAVKGLTKEETTDWIRISPSKQLTDGSFLLEFGKDGLLRKFYYHFPC</sequence>
<evidence type="ECO:0000313" key="2">
    <source>
        <dbReference type="Proteomes" id="UP000036458"/>
    </source>
</evidence>
<dbReference type="OrthoDB" id="893444at2"/>
<dbReference type="AlphaFoldDB" id="A0A0H4VKH3"/>
<dbReference type="EMBL" id="CP010777">
    <property type="protein sequence ID" value="AKQ45848.1"/>
    <property type="molecule type" value="Genomic_DNA"/>
</dbReference>
<protein>
    <submittedName>
        <fullName evidence="1">Uncharacterized protein</fullName>
    </submittedName>
</protein>
<dbReference type="Proteomes" id="UP000036458">
    <property type="component" value="Chromosome"/>
</dbReference>
<gene>
    <name evidence="1" type="ORF">TH63_09650</name>
</gene>
<accession>A0A0H4VKH3</accession>
<dbReference type="KEGG" id="ruf:TH63_09650"/>
<evidence type="ECO:0000313" key="1">
    <source>
        <dbReference type="EMBL" id="AKQ45848.1"/>
    </source>
</evidence>
<organism evidence="1 2">
    <name type="scientific">Rufibacter radiotolerans</name>
    <dbReference type="NCBI Taxonomy" id="1379910"/>
    <lineage>
        <taxon>Bacteria</taxon>
        <taxon>Pseudomonadati</taxon>
        <taxon>Bacteroidota</taxon>
        <taxon>Cytophagia</taxon>
        <taxon>Cytophagales</taxon>
        <taxon>Hymenobacteraceae</taxon>
        <taxon>Rufibacter</taxon>
    </lineage>
</organism>
<name>A0A0H4VKH3_9BACT</name>
<dbReference type="PATRIC" id="fig|1379910.4.peg.2094"/>
<reference evidence="1 2" key="1">
    <citation type="submission" date="2015-01" db="EMBL/GenBank/DDBJ databases">
        <title>Rufibacter sp./DG31D/ whole genome sequencing.</title>
        <authorList>
            <person name="Kim M.K."/>
            <person name="Srinivasan S."/>
            <person name="Lee J.-J."/>
        </authorList>
    </citation>
    <scope>NUCLEOTIDE SEQUENCE [LARGE SCALE GENOMIC DNA]</scope>
    <source>
        <strain evidence="1 2">DG31D</strain>
    </source>
</reference>
<dbReference type="RefSeq" id="WP_048920766.1">
    <property type="nucleotide sequence ID" value="NZ_CP010777.1"/>
</dbReference>
<dbReference type="STRING" id="1379910.TH63_09650"/>
<proteinExistence type="predicted"/>